<evidence type="ECO:0000313" key="1">
    <source>
        <dbReference type="EMBL" id="EHH68255.1"/>
    </source>
</evidence>
<protein>
    <submittedName>
        <fullName evidence="1">Uncharacterized protein</fullName>
    </submittedName>
</protein>
<sequence length="84" mass="9400">MDPMNASSRSSDKFCVVMLGRRPGKDSTRFAEYLKAEKFAKEQASRYCCAFDIFRGRRLVATACTPNFQGQVKVDMTTYGATIA</sequence>
<dbReference type="AlphaFoldDB" id="G6XIS9"/>
<dbReference type="STRING" id="1088869.GMO_10250"/>
<dbReference type="EMBL" id="AGQV01000002">
    <property type="protein sequence ID" value="EHH68255.1"/>
    <property type="molecule type" value="Genomic_DNA"/>
</dbReference>
<name>G6XIS9_9PROT</name>
<gene>
    <name evidence="1" type="ORF">GMO_10250</name>
</gene>
<keyword evidence="2" id="KW-1185">Reference proteome</keyword>
<reference evidence="1 2" key="1">
    <citation type="submission" date="2011-10" db="EMBL/GenBank/DDBJ databases">
        <title>Genome sequence of Gluconobacter morbifer G707, isolated from Drosophila gut.</title>
        <authorList>
            <person name="Lee W.-J."/>
            <person name="Kim E.-K."/>
        </authorList>
    </citation>
    <scope>NUCLEOTIDE SEQUENCE [LARGE SCALE GENOMIC DNA]</scope>
    <source>
        <strain evidence="1 2">G707</strain>
    </source>
</reference>
<dbReference type="PATRIC" id="fig|1088869.3.peg.1028"/>
<accession>G6XIS9</accession>
<organism evidence="1 2">
    <name type="scientific">Gluconobacter morbifer G707</name>
    <dbReference type="NCBI Taxonomy" id="1088869"/>
    <lineage>
        <taxon>Bacteria</taxon>
        <taxon>Pseudomonadati</taxon>
        <taxon>Pseudomonadota</taxon>
        <taxon>Alphaproteobacteria</taxon>
        <taxon>Acetobacterales</taxon>
        <taxon>Acetobacteraceae</taxon>
        <taxon>Gluconobacter</taxon>
    </lineage>
</organism>
<dbReference type="Proteomes" id="UP000004949">
    <property type="component" value="Unassembled WGS sequence"/>
</dbReference>
<proteinExistence type="predicted"/>
<evidence type="ECO:0000313" key="2">
    <source>
        <dbReference type="Proteomes" id="UP000004949"/>
    </source>
</evidence>
<comment type="caution">
    <text evidence="1">The sequence shown here is derived from an EMBL/GenBank/DDBJ whole genome shotgun (WGS) entry which is preliminary data.</text>
</comment>